<feature type="transmembrane region" description="Helical" evidence="1">
    <location>
        <begin position="45"/>
        <end position="64"/>
    </location>
</feature>
<evidence type="ECO:0000313" key="3">
    <source>
        <dbReference type="Proteomes" id="UP000050360"/>
    </source>
</evidence>
<keyword evidence="1" id="KW-1133">Transmembrane helix</keyword>
<reference evidence="2 3" key="1">
    <citation type="submission" date="2015-09" db="EMBL/GenBank/DDBJ databases">
        <title>A metagenomics-based metabolic model of nitrate-dependent anaerobic oxidation of methane by Methanoperedens-like archaea.</title>
        <authorList>
            <person name="Arshad A."/>
            <person name="Speth D.R."/>
            <person name="De Graaf R.M."/>
            <person name="Op Den Camp H.J."/>
            <person name="Jetten M.S."/>
            <person name="Welte C.U."/>
        </authorList>
    </citation>
    <scope>NUCLEOTIDE SEQUENCE [LARGE SCALE GENOMIC DNA]</scope>
</reference>
<evidence type="ECO:0000313" key="2">
    <source>
        <dbReference type="EMBL" id="KPQ43466.1"/>
    </source>
</evidence>
<name>A0A0N8KQY9_9EURY</name>
<accession>A0A0N8KQY9</accession>
<evidence type="ECO:0000256" key="1">
    <source>
        <dbReference type="SAM" id="Phobius"/>
    </source>
</evidence>
<dbReference type="AlphaFoldDB" id="A0A0N8KQY9"/>
<sequence>MRIAVKAKKYNKSQMNADKRRFVCRIYLGLIHINTPQRTRRTQSLVAMFFANFAFFAVKVLQFLTELPENIVINKSETND</sequence>
<keyword evidence="1" id="KW-0812">Transmembrane</keyword>
<keyword evidence="1" id="KW-0472">Membrane</keyword>
<protein>
    <submittedName>
        <fullName evidence="2">Uncharacterized protein</fullName>
    </submittedName>
</protein>
<dbReference type="Proteomes" id="UP000050360">
    <property type="component" value="Unassembled WGS sequence"/>
</dbReference>
<gene>
    <name evidence="2" type="ORF">MPEBLZ_01975</name>
</gene>
<organism evidence="2 3">
    <name type="scientific">Candidatus Methanoperedens nitratireducens</name>
    <dbReference type="NCBI Taxonomy" id="1392998"/>
    <lineage>
        <taxon>Archaea</taxon>
        <taxon>Methanobacteriati</taxon>
        <taxon>Methanobacteriota</taxon>
        <taxon>Stenosarchaea group</taxon>
        <taxon>Methanomicrobia</taxon>
        <taxon>Methanosarcinales</taxon>
        <taxon>ANME-2 cluster</taxon>
        <taxon>Candidatus Methanoperedentaceae</taxon>
        <taxon>Candidatus Methanoperedens</taxon>
    </lineage>
</organism>
<comment type="caution">
    <text evidence="2">The sequence shown here is derived from an EMBL/GenBank/DDBJ whole genome shotgun (WGS) entry which is preliminary data.</text>
</comment>
<proteinExistence type="predicted"/>
<dbReference type="EMBL" id="LKCM01000141">
    <property type="protein sequence ID" value="KPQ43466.1"/>
    <property type="molecule type" value="Genomic_DNA"/>
</dbReference>